<evidence type="ECO:0000256" key="8">
    <source>
        <dbReference type="ARBA" id="ARBA00030642"/>
    </source>
</evidence>
<dbReference type="PANTHER" id="PTHR47245">
    <property type="entry name" value="PEPTIDYLPROLYL ISOMERASE"/>
    <property type="match status" value="1"/>
</dbReference>
<dbReference type="InterPro" id="IPR000297">
    <property type="entry name" value="PPIase_PpiC"/>
</dbReference>
<evidence type="ECO:0000256" key="12">
    <source>
        <dbReference type="SAM" id="SignalP"/>
    </source>
</evidence>
<evidence type="ECO:0000256" key="7">
    <source>
        <dbReference type="ARBA" id="ARBA00023235"/>
    </source>
</evidence>
<feature type="chain" id="PRO_5047461319" description="Parvulin-like PPIase" evidence="12">
    <location>
        <begin position="25"/>
        <end position="314"/>
    </location>
</feature>
<feature type="region of interest" description="Disordered" evidence="11">
    <location>
        <begin position="27"/>
        <end position="51"/>
    </location>
</feature>
<feature type="domain" description="PpiC" evidence="13">
    <location>
        <begin position="165"/>
        <end position="255"/>
    </location>
</feature>
<dbReference type="InterPro" id="IPR027304">
    <property type="entry name" value="Trigger_fact/SurA_dom_sf"/>
</dbReference>
<comment type="catalytic activity">
    <reaction evidence="1">
        <text>[protein]-peptidylproline (omega=180) = [protein]-peptidylproline (omega=0)</text>
        <dbReference type="Rhea" id="RHEA:16237"/>
        <dbReference type="Rhea" id="RHEA-COMP:10747"/>
        <dbReference type="Rhea" id="RHEA-COMP:10748"/>
        <dbReference type="ChEBI" id="CHEBI:83833"/>
        <dbReference type="ChEBI" id="CHEBI:83834"/>
        <dbReference type="EC" id="5.2.1.8"/>
    </reaction>
</comment>
<dbReference type="SUPFAM" id="SSF109998">
    <property type="entry name" value="Triger factor/SurA peptide-binding domain-like"/>
    <property type="match status" value="1"/>
</dbReference>
<feature type="compositionally biased region" description="Low complexity" evidence="11">
    <location>
        <begin position="27"/>
        <end position="42"/>
    </location>
</feature>
<evidence type="ECO:0000256" key="10">
    <source>
        <dbReference type="PROSITE-ProRule" id="PRU00278"/>
    </source>
</evidence>
<dbReference type="EMBL" id="JBHSNA010000003">
    <property type="protein sequence ID" value="MFC5565805.1"/>
    <property type="molecule type" value="Genomic_DNA"/>
</dbReference>
<accession>A0ABW0SAB5</accession>
<dbReference type="InterPro" id="IPR050245">
    <property type="entry name" value="PrsA_foldase"/>
</dbReference>
<evidence type="ECO:0000256" key="1">
    <source>
        <dbReference type="ARBA" id="ARBA00000971"/>
    </source>
</evidence>
<dbReference type="PANTHER" id="PTHR47245:SF1">
    <property type="entry name" value="FOLDASE PROTEIN PRSA"/>
    <property type="match status" value="1"/>
</dbReference>
<evidence type="ECO:0000256" key="2">
    <source>
        <dbReference type="ARBA" id="ARBA00007656"/>
    </source>
</evidence>
<gene>
    <name evidence="14" type="ORF">ACFPOC_05150</name>
</gene>
<keyword evidence="7 10" id="KW-0413">Isomerase</keyword>
<keyword evidence="5 12" id="KW-0732">Signal</keyword>
<comment type="caution">
    <text evidence="14">The sequence shown here is derived from an EMBL/GenBank/DDBJ whole genome shotgun (WGS) entry which is preliminary data.</text>
</comment>
<evidence type="ECO:0000256" key="11">
    <source>
        <dbReference type="SAM" id="MobiDB-lite"/>
    </source>
</evidence>
<evidence type="ECO:0000313" key="15">
    <source>
        <dbReference type="Proteomes" id="UP001596056"/>
    </source>
</evidence>
<evidence type="ECO:0000256" key="6">
    <source>
        <dbReference type="ARBA" id="ARBA00023110"/>
    </source>
</evidence>
<organism evidence="14 15">
    <name type="scientific">Rubellimicrobium aerolatum</name>
    <dbReference type="NCBI Taxonomy" id="490979"/>
    <lineage>
        <taxon>Bacteria</taxon>
        <taxon>Pseudomonadati</taxon>
        <taxon>Pseudomonadota</taxon>
        <taxon>Alphaproteobacteria</taxon>
        <taxon>Rhodobacterales</taxon>
        <taxon>Roseobacteraceae</taxon>
        <taxon>Rubellimicrobium</taxon>
    </lineage>
</organism>
<dbReference type="Pfam" id="PF00639">
    <property type="entry name" value="Rotamase"/>
    <property type="match status" value="1"/>
</dbReference>
<dbReference type="RefSeq" id="WP_209838562.1">
    <property type="nucleotide sequence ID" value="NZ_JAGGJP010000003.1"/>
</dbReference>
<keyword evidence="6 10" id="KW-0697">Rotamase</keyword>
<reference evidence="15" key="1">
    <citation type="journal article" date="2019" name="Int. J. Syst. Evol. Microbiol.">
        <title>The Global Catalogue of Microorganisms (GCM) 10K type strain sequencing project: providing services to taxonomists for standard genome sequencing and annotation.</title>
        <authorList>
            <consortium name="The Broad Institute Genomics Platform"/>
            <consortium name="The Broad Institute Genome Sequencing Center for Infectious Disease"/>
            <person name="Wu L."/>
            <person name="Ma J."/>
        </authorList>
    </citation>
    <scope>NUCLEOTIDE SEQUENCE [LARGE SCALE GENOMIC DNA]</scope>
    <source>
        <strain evidence="15">KACC 11588</strain>
    </source>
</reference>
<comment type="similarity">
    <text evidence="2">Belongs to the PpiC/parvulin rotamase family.</text>
</comment>
<dbReference type="InterPro" id="IPR023058">
    <property type="entry name" value="PPIase_PpiC_CS"/>
</dbReference>
<evidence type="ECO:0000259" key="13">
    <source>
        <dbReference type="PROSITE" id="PS50198"/>
    </source>
</evidence>
<evidence type="ECO:0000256" key="5">
    <source>
        <dbReference type="ARBA" id="ARBA00022729"/>
    </source>
</evidence>
<name>A0ABW0SAB5_9RHOB</name>
<evidence type="ECO:0000313" key="14">
    <source>
        <dbReference type="EMBL" id="MFC5565805.1"/>
    </source>
</evidence>
<dbReference type="SUPFAM" id="SSF54534">
    <property type="entry name" value="FKBP-like"/>
    <property type="match status" value="1"/>
</dbReference>
<sequence>MLKQLTLLQTASVLALALALPATAQEATTEAPAPEAPATDTPVEGSVTAETATPAQDVTRDTVVATVNGTDITLGQLLVAVRQLPPQYQQLPPDVIFSGVTDQLIQQELLAETVTTPSAATEIALQNQRRSLLANEVIGDIATGAVSDEAVQAAYDAQYASAEPGTEWDASHILVVTEEEANAAIERITAGEAFEAVATELSTDTGSGAQGGALGWFTAGMMVPEFEQAVAGLEKGALSAPVQSQFGWHVIRLNDTRPTTPPTLDEVRGEIEGQLQQEAVQARLTELEGQAEVTRPAPGQFDPAVLNDATLLDD</sequence>
<dbReference type="Proteomes" id="UP001596056">
    <property type="component" value="Unassembled WGS sequence"/>
</dbReference>
<dbReference type="GO" id="GO:0003755">
    <property type="term" value="F:peptidyl-prolyl cis-trans isomerase activity"/>
    <property type="evidence" value="ECO:0007669"/>
    <property type="project" value="UniProtKB-EC"/>
</dbReference>
<dbReference type="EC" id="5.2.1.8" evidence="3"/>
<protein>
    <recommendedName>
        <fullName evidence="4">Parvulin-like PPIase</fullName>
        <ecNumber evidence="3">5.2.1.8</ecNumber>
    </recommendedName>
    <alternativeName>
        <fullName evidence="8">Peptidyl-prolyl cis-trans isomerase plp</fullName>
    </alternativeName>
    <alternativeName>
        <fullName evidence="9">Rotamase plp</fullName>
    </alternativeName>
</protein>
<evidence type="ECO:0000256" key="9">
    <source>
        <dbReference type="ARBA" id="ARBA00031484"/>
    </source>
</evidence>
<proteinExistence type="inferred from homology"/>
<feature type="signal peptide" evidence="12">
    <location>
        <begin position="1"/>
        <end position="24"/>
    </location>
</feature>
<dbReference type="PROSITE" id="PS50198">
    <property type="entry name" value="PPIC_PPIASE_2"/>
    <property type="match status" value="1"/>
</dbReference>
<dbReference type="Gene3D" id="3.10.50.40">
    <property type="match status" value="1"/>
</dbReference>
<evidence type="ECO:0000256" key="4">
    <source>
        <dbReference type="ARBA" id="ARBA00018370"/>
    </source>
</evidence>
<dbReference type="Gene3D" id="1.10.8.1040">
    <property type="match status" value="1"/>
</dbReference>
<dbReference type="InterPro" id="IPR046357">
    <property type="entry name" value="PPIase_dom_sf"/>
</dbReference>
<dbReference type="PROSITE" id="PS01096">
    <property type="entry name" value="PPIC_PPIASE_1"/>
    <property type="match status" value="1"/>
</dbReference>
<keyword evidence="15" id="KW-1185">Reference proteome</keyword>
<evidence type="ECO:0000256" key="3">
    <source>
        <dbReference type="ARBA" id="ARBA00013194"/>
    </source>
</evidence>